<reference evidence="2" key="1">
    <citation type="submission" date="2021-02" db="EMBL/GenBank/DDBJ databases">
        <authorList>
            <person name="Nowell W R."/>
        </authorList>
    </citation>
    <scope>NUCLEOTIDE SEQUENCE</scope>
</reference>
<dbReference type="Proteomes" id="UP000663832">
    <property type="component" value="Unassembled WGS sequence"/>
</dbReference>
<evidence type="ECO:0000313" key="3">
    <source>
        <dbReference type="EMBL" id="CAF0794179.1"/>
    </source>
</evidence>
<feature type="transmembrane region" description="Helical" evidence="1">
    <location>
        <begin position="6"/>
        <end position="27"/>
    </location>
</feature>
<feature type="transmembrane region" description="Helical" evidence="1">
    <location>
        <begin position="119"/>
        <end position="141"/>
    </location>
</feature>
<keyword evidence="4" id="KW-1185">Reference proteome</keyword>
<gene>
    <name evidence="2" type="ORF">BJG266_LOCUS972</name>
    <name evidence="3" type="ORF">QVE165_LOCUS3863</name>
</gene>
<evidence type="ECO:0000313" key="4">
    <source>
        <dbReference type="Proteomes" id="UP000663832"/>
    </source>
</evidence>
<dbReference type="Proteomes" id="UP000663877">
    <property type="component" value="Unassembled WGS sequence"/>
</dbReference>
<dbReference type="OrthoDB" id="10038566at2759"/>
<proteinExistence type="predicted"/>
<dbReference type="AlphaFoldDB" id="A0A813N289"/>
<name>A0A813N289_9BILA</name>
<dbReference type="Gene3D" id="1.20.140.150">
    <property type="match status" value="1"/>
</dbReference>
<feature type="transmembrane region" description="Helical" evidence="1">
    <location>
        <begin position="161"/>
        <end position="186"/>
    </location>
</feature>
<keyword evidence="1" id="KW-0812">Transmembrane</keyword>
<comment type="caution">
    <text evidence="2">The sequence shown here is derived from an EMBL/GenBank/DDBJ whole genome shotgun (WGS) entry which is preliminary data.</text>
</comment>
<organism evidence="2 5">
    <name type="scientific">Adineta steineri</name>
    <dbReference type="NCBI Taxonomy" id="433720"/>
    <lineage>
        <taxon>Eukaryota</taxon>
        <taxon>Metazoa</taxon>
        <taxon>Spiralia</taxon>
        <taxon>Gnathifera</taxon>
        <taxon>Rotifera</taxon>
        <taxon>Eurotatoria</taxon>
        <taxon>Bdelloidea</taxon>
        <taxon>Adinetida</taxon>
        <taxon>Adinetidae</taxon>
        <taxon>Adineta</taxon>
    </lineage>
</organism>
<evidence type="ECO:0000313" key="5">
    <source>
        <dbReference type="Proteomes" id="UP000663877"/>
    </source>
</evidence>
<feature type="transmembrane region" description="Helical" evidence="1">
    <location>
        <begin position="77"/>
        <end position="107"/>
    </location>
</feature>
<evidence type="ECO:0000313" key="2">
    <source>
        <dbReference type="EMBL" id="CAF0728329.1"/>
    </source>
</evidence>
<protein>
    <submittedName>
        <fullName evidence="2">Uncharacterized protein</fullName>
    </submittedName>
</protein>
<accession>A0A813N289</accession>
<keyword evidence="1" id="KW-1133">Transmembrane helix</keyword>
<keyword evidence="1" id="KW-0472">Membrane</keyword>
<dbReference type="EMBL" id="CAJNOM010000014">
    <property type="protein sequence ID" value="CAF0794179.1"/>
    <property type="molecule type" value="Genomic_DNA"/>
</dbReference>
<evidence type="ECO:0000256" key="1">
    <source>
        <dbReference type="SAM" id="Phobius"/>
    </source>
</evidence>
<dbReference type="EMBL" id="CAJNOI010000002">
    <property type="protein sequence ID" value="CAF0728329.1"/>
    <property type="molecule type" value="Genomic_DNA"/>
</dbReference>
<sequence length="203" mass="23930">MFFLISFLWLLPTSFLFFFAILSPNWITFTKLESNEVILVQRGIFSICYVLSSNSTYETKQCVPMIQQRTSTEPERWIYGLALGCASMAIICVIFSIIMLFLSGIYFQLRRHNEKKLRYLLFMCLLLFIIVGASLSVWALLISETYRLGITANHRRFNWPIWLAIVSTIGYLVSFITMFSSFLIIYRRNNNMELHVHRLREKF</sequence>